<dbReference type="CDD" id="cd07379">
    <property type="entry name" value="MPP_239FB"/>
    <property type="match status" value="1"/>
</dbReference>
<comment type="caution">
    <text evidence="2">The sequence shown here is derived from an EMBL/GenBank/DDBJ whole genome shotgun (WGS) entry which is preliminary data.</text>
</comment>
<dbReference type="Pfam" id="PF00149">
    <property type="entry name" value="Metallophos"/>
    <property type="match status" value="1"/>
</dbReference>
<dbReference type="EMBL" id="JBBPHU010000008">
    <property type="protein sequence ID" value="KAK7514821.1"/>
    <property type="molecule type" value="Genomic_DNA"/>
</dbReference>
<proteinExistence type="predicted"/>
<keyword evidence="3" id="KW-1185">Reference proteome</keyword>
<evidence type="ECO:0000259" key="1">
    <source>
        <dbReference type="Pfam" id="PF00149"/>
    </source>
</evidence>
<name>A0ABR1KHA7_9PEZI</name>
<evidence type="ECO:0000313" key="2">
    <source>
        <dbReference type="EMBL" id="KAK7514821.1"/>
    </source>
</evidence>
<sequence>MPFSLFYASDSPLEPPSILGLLLRTPLRFAVYVTYRFLTSLRTTPAPLEAPPVRVVCVSDTHNLKQHIPDGDILIHAGDLTNGGSLSELQAQIDWLNSLPHQHKVAIAGNHDTYLDPRSRRTLAEEDRNGKLDWRDIHYLQHSSVTLRVPNTKAGSNGHAQPHARRLKLYGAPQIPECGGPEHAFQYQRGRDAFTDTVPRDVDILVTHTPPKWHRDLPLRSGLGCEYLNREVRRVRPALHVFGHVHVEAGKEVAWWDESQRAYEKAMARPVRGLIRGLFDVGMWIQLVLVAFWGVRNVLWDRVWCGEERGTIMVNAGLMKGNTGRLGNKVRVVDI</sequence>
<feature type="domain" description="Calcineurin-like phosphoesterase" evidence="1">
    <location>
        <begin position="54"/>
        <end position="247"/>
    </location>
</feature>
<organism evidence="2 3">
    <name type="scientific">Phyllosticta citriasiana</name>
    <dbReference type="NCBI Taxonomy" id="595635"/>
    <lineage>
        <taxon>Eukaryota</taxon>
        <taxon>Fungi</taxon>
        <taxon>Dikarya</taxon>
        <taxon>Ascomycota</taxon>
        <taxon>Pezizomycotina</taxon>
        <taxon>Dothideomycetes</taxon>
        <taxon>Dothideomycetes incertae sedis</taxon>
        <taxon>Botryosphaeriales</taxon>
        <taxon>Phyllostictaceae</taxon>
        <taxon>Phyllosticta</taxon>
    </lineage>
</organism>
<dbReference type="Gene3D" id="3.60.21.10">
    <property type="match status" value="1"/>
</dbReference>
<dbReference type="PANTHER" id="PTHR12905:SF18">
    <property type="entry name" value="ESTER HYDROLASE, PUTATIVE (AFU_ORTHOLOGUE AFUA_4G03130)-RELATED"/>
    <property type="match status" value="1"/>
</dbReference>
<dbReference type="SUPFAM" id="SSF56300">
    <property type="entry name" value="Metallo-dependent phosphatases"/>
    <property type="match status" value="1"/>
</dbReference>
<dbReference type="Proteomes" id="UP001363622">
    <property type="component" value="Unassembled WGS sequence"/>
</dbReference>
<protein>
    <submittedName>
        <fullName evidence="2">Metallo-dependent phosphatase-like protein</fullName>
    </submittedName>
</protein>
<evidence type="ECO:0000313" key="3">
    <source>
        <dbReference type="Proteomes" id="UP001363622"/>
    </source>
</evidence>
<dbReference type="InterPro" id="IPR004843">
    <property type="entry name" value="Calcineurin-like_PHP"/>
</dbReference>
<gene>
    <name evidence="2" type="ORF">IWZ03DRAFT_230006</name>
</gene>
<dbReference type="InterPro" id="IPR051693">
    <property type="entry name" value="UPF0046_metallophosphoest"/>
</dbReference>
<dbReference type="InterPro" id="IPR029052">
    <property type="entry name" value="Metallo-depent_PP-like"/>
</dbReference>
<dbReference type="PANTHER" id="PTHR12905">
    <property type="entry name" value="METALLOPHOSPHOESTERASE"/>
    <property type="match status" value="1"/>
</dbReference>
<reference evidence="2 3" key="1">
    <citation type="submission" date="2024-04" db="EMBL/GenBank/DDBJ databases">
        <title>Phyllosticta paracitricarpa is synonymous to the EU quarantine fungus P. citricarpa based on phylogenomic analyses.</title>
        <authorList>
            <consortium name="Lawrence Berkeley National Laboratory"/>
            <person name="Van Ingen-Buijs V.A."/>
            <person name="Van Westerhoven A.C."/>
            <person name="Haridas S."/>
            <person name="Skiadas P."/>
            <person name="Martin F."/>
            <person name="Groenewald J.Z."/>
            <person name="Crous P.W."/>
            <person name="Seidl M.F."/>
        </authorList>
    </citation>
    <scope>NUCLEOTIDE SEQUENCE [LARGE SCALE GENOMIC DNA]</scope>
    <source>
        <strain evidence="2 3">CBS 123371</strain>
    </source>
</reference>
<accession>A0ABR1KHA7</accession>